<dbReference type="Pfam" id="PF10163">
    <property type="entry name" value="EnY2"/>
    <property type="match status" value="1"/>
</dbReference>
<evidence type="ECO:0000313" key="4">
    <source>
        <dbReference type="EMBL" id="KAK9917079.1"/>
    </source>
</evidence>
<dbReference type="Pfam" id="PF21029">
    <property type="entry name" value="RMC1_N"/>
    <property type="match status" value="1"/>
</dbReference>
<dbReference type="Pfam" id="PF07035">
    <property type="entry name" value="RMC1_C"/>
    <property type="match status" value="1"/>
</dbReference>
<dbReference type="Gene3D" id="1.10.246.140">
    <property type="match status" value="1"/>
</dbReference>
<sequence length="730" mass="79033">MSKNNKSINRPPTPEPEEPRELTLEESVQLKLVQSGEKERLKQLLWDRLEECGWRDEVEAHAREIMLAEGNANMAIPRQGNIAMAGTLQPGAAQVFLRDTGLRFDANGVDVLHYSQAARLLLAVRRSSLTAYSIDRREEAPQVTEIEAGAPIIAAAVSLDGRVVALQRTPERLEFVSRDSPNLFVQSAWRGKHAITGFFWARAAGCDFVMVTAAGLELYTLAADRQGLRHEGKLQHPIRWWRYSHDSRLALLGTGELGLWLQGYQFTATAVAKLPPFQIAASTPPATTTPPAVSRLDPADVSLLTVYGRVYCAYLNRPVHRLLLYRFYVDAVILQHQYEMPSSGVHYSVSDNLLVVHIGHSGRAQIIDVAGGGSAPISAAQPFAMAPLGEPELPASSSSSVASPRAVRRRSLQPPNMQAWRFEQPNLVLDTLTGVGWRCEVDLQALASSCDDAAQLIALLLRRRVPAHPSVDIPSLALSTIKGLLVDRQSTLVARAACDAVAAAFLEAARGPGRPNSASSRSQERPRVSPEAVLGVLQWLHEEEAVDAPYLQAALAELDASLAAHGVPSPACLHALSLDVALQLGHTFQVAVKVALQPAVSSVDVAARLAEAGAAGELPAGGQLADDTRARLGAHEDRCRELLQHGQVIRALRCARAHRVESLAPSAFLQAAAETGDLGMFTAVYRFCHDTVQPPLDDCASVLAEHMRWLPEERQPAAAAMIRSLMAPAT</sequence>
<dbReference type="InterPro" id="IPR038212">
    <property type="entry name" value="TF_EnY2_sf"/>
</dbReference>
<evidence type="ECO:0000313" key="5">
    <source>
        <dbReference type="Proteomes" id="UP001491310"/>
    </source>
</evidence>
<evidence type="ECO:0000259" key="2">
    <source>
        <dbReference type="Pfam" id="PF07035"/>
    </source>
</evidence>
<feature type="region of interest" description="Disordered" evidence="1">
    <location>
        <begin position="1"/>
        <end position="24"/>
    </location>
</feature>
<dbReference type="InterPro" id="IPR018783">
    <property type="entry name" value="TF_ENY2"/>
</dbReference>
<proteinExistence type="predicted"/>
<dbReference type="PANTHER" id="PTHR12897">
    <property type="entry name" value="COLON CANCER-ASSOCIATED PROTEIN MIC1"/>
    <property type="match status" value="1"/>
</dbReference>
<comment type="caution">
    <text evidence="4">The sequence shown here is derived from an EMBL/GenBank/DDBJ whole genome shotgun (WGS) entry which is preliminary data.</text>
</comment>
<organism evidence="4 5">
    <name type="scientific">Coccomyxa subellipsoidea</name>
    <dbReference type="NCBI Taxonomy" id="248742"/>
    <lineage>
        <taxon>Eukaryota</taxon>
        <taxon>Viridiplantae</taxon>
        <taxon>Chlorophyta</taxon>
        <taxon>core chlorophytes</taxon>
        <taxon>Trebouxiophyceae</taxon>
        <taxon>Trebouxiophyceae incertae sedis</taxon>
        <taxon>Coccomyxaceae</taxon>
        <taxon>Coccomyxa</taxon>
    </lineage>
</organism>
<dbReference type="InterPro" id="IPR040371">
    <property type="entry name" value="RMC1"/>
</dbReference>
<name>A0ABR2YYT9_9CHLO</name>
<dbReference type="PANTHER" id="PTHR12897:SF4">
    <property type="entry name" value="REGULATOR OF MON1-CCZ1 COMPLEX"/>
    <property type="match status" value="1"/>
</dbReference>
<dbReference type="InterPro" id="IPR009755">
    <property type="entry name" value="RMC1_C"/>
</dbReference>
<dbReference type="Proteomes" id="UP001491310">
    <property type="component" value="Unassembled WGS sequence"/>
</dbReference>
<reference evidence="4 5" key="1">
    <citation type="journal article" date="2024" name="Nat. Commun.">
        <title>Phylogenomics reveals the evolutionary origins of lichenization in chlorophyte algae.</title>
        <authorList>
            <person name="Puginier C."/>
            <person name="Libourel C."/>
            <person name="Otte J."/>
            <person name="Skaloud P."/>
            <person name="Haon M."/>
            <person name="Grisel S."/>
            <person name="Petersen M."/>
            <person name="Berrin J.G."/>
            <person name="Delaux P.M."/>
            <person name="Dal Grande F."/>
            <person name="Keller J."/>
        </authorList>
    </citation>
    <scope>NUCLEOTIDE SEQUENCE [LARGE SCALE GENOMIC DNA]</scope>
    <source>
        <strain evidence="4 5">SAG 216-7</strain>
    </source>
</reference>
<dbReference type="EMBL" id="JALJOT010000002">
    <property type="protein sequence ID" value="KAK9917079.1"/>
    <property type="molecule type" value="Genomic_DNA"/>
</dbReference>
<feature type="domain" description="Mic1" evidence="2">
    <location>
        <begin position="525"/>
        <end position="688"/>
    </location>
</feature>
<evidence type="ECO:0000256" key="1">
    <source>
        <dbReference type="SAM" id="MobiDB-lite"/>
    </source>
</evidence>
<gene>
    <name evidence="4" type="ORF">WJX75_000692</name>
</gene>
<evidence type="ECO:0000259" key="3">
    <source>
        <dbReference type="Pfam" id="PF21029"/>
    </source>
</evidence>
<protein>
    <recommendedName>
        <fullName evidence="6">Mic1 domain-containing protein</fullName>
    </recommendedName>
</protein>
<feature type="domain" description="Regulator of MON1-CCZ1 complex N-terminal" evidence="3">
    <location>
        <begin position="114"/>
        <end position="226"/>
    </location>
</feature>
<accession>A0ABR2YYT9</accession>
<dbReference type="InterPro" id="IPR049040">
    <property type="entry name" value="RMC1_N"/>
</dbReference>
<evidence type="ECO:0008006" key="6">
    <source>
        <dbReference type="Google" id="ProtNLM"/>
    </source>
</evidence>
<keyword evidence="5" id="KW-1185">Reference proteome</keyword>